<feature type="region of interest" description="Disordered" evidence="2">
    <location>
        <begin position="84"/>
        <end position="120"/>
    </location>
</feature>
<gene>
    <name evidence="4" type="ORF">PAMC26577_34825</name>
</gene>
<proteinExistence type="predicted"/>
<evidence type="ECO:0000259" key="3">
    <source>
        <dbReference type="Pfam" id="PF13007"/>
    </source>
</evidence>
<reference evidence="4 5" key="1">
    <citation type="submission" date="2017-03" db="EMBL/GenBank/DDBJ databases">
        <title>Genome analysis of strain PAMC 26577.</title>
        <authorList>
            <person name="Oh H.-M."/>
            <person name="Yang J.-A."/>
        </authorList>
    </citation>
    <scope>NUCLEOTIDE SEQUENCE [LARGE SCALE GENOMIC DNA]</scope>
    <source>
        <strain evidence="4 5">PAMC 26577</strain>
    </source>
</reference>
<accession>A0A242M9X3</accession>
<feature type="domain" description="Transposase TnpC homeodomain" evidence="3">
    <location>
        <begin position="47"/>
        <end position="86"/>
    </location>
</feature>
<evidence type="ECO:0000256" key="2">
    <source>
        <dbReference type="SAM" id="MobiDB-lite"/>
    </source>
</evidence>
<feature type="coiled-coil region" evidence="1">
    <location>
        <begin position="12"/>
        <end position="63"/>
    </location>
</feature>
<evidence type="ECO:0000313" key="4">
    <source>
        <dbReference type="EMBL" id="OTP68075.1"/>
    </source>
</evidence>
<protein>
    <submittedName>
        <fullName evidence="4">Mobile element protein</fullName>
    </submittedName>
</protein>
<dbReference type="AlphaFoldDB" id="A0A242M9X3"/>
<dbReference type="Pfam" id="PF13007">
    <property type="entry name" value="LZ_Tnp_IS66"/>
    <property type="match status" value="1"/>
</dbReference>
<name>A0A242M9X3_CABSO</name>
<organism evidence="4 5">
    <name type="scientific">Caballeronia sordidicola</name>
    <name type="common">Burkholderia sordidicola</name>
    <dbReference type="NCBI Taxonomy" id="196367"/>
    <lineage>
        <taxon>Bacteria</taxon>
        <taxon>Pseudomonadati</taxon>
        <taxon>Pseudomonadota</taxon>
        <taxon>Betaproteobacteria</taxon>
        <taxon>Burkholderiales</taxon>
        <taxon>Burkholderiaceae</taxon>
        <taxon>Caballeronia</taxon>
    </lineage>
</organism>
<keyword evidence="1" id="KW-0175">Coiled coil</keyword>
<feature type="compositionally biased region" description="Low complexity" evidence="2">
    <location>
        <begin position="97"/>
        <end position="111"/>
    </location>
</feature>
<sequence length="120" mass="13291">MPIEVTITADELKELLAEREAARALREEQEALRGALRLVTAERDLAEERLRAYRRELFGAKSEARGSDQLGLFNEAEVAQCEQHGRLGTHSRDDSRYASAQAAWSSQTARSESAARGCAT</sequence>
<dbReference type="Proteomes" id="UP000195221">
    <property type="component" value="Unassembled WGS sequence"/>
</dbReference>
<evidence type="ECO:0000313" key="5">
    <source>
        <dbReference type="Proteomes" id="UP000195221"/>
    </source>
</evidence>
<dbReference type="EMBL" id="NBTZ01000140">
    <property type="protein sequence ID" value="OTP68075.1"/>
    <property type="molecule type" value="Genomic_DNA"/>
</dbReference>
<evidence type="ECO:0000256" key="1">
    <source>
        <dbReference type="SAM" id="Coils"/>
    </source>
</evidence>
<dbReference type="InterPro" id="IPR024463">
    <property type="entry name" value="Transposase_TnpC_homeodom"/>
</dbReference>
<comment type="caution">
    <text evidence="4">The sequence shown here is derived from an EMBL/GenBank/DDBJ whole genome shotgun (WGS) entry which is preliminary data.</text>
</comment>